<dbReference type="RefSeq" id="WP_343791361.1">
    <property type="nucleotide sequence ID" value="NZ_BAAAGA010000002.1"/>
</dbReference>
<dbReference type="EMBL" id="BAAAGA010000002">
    <property type="protein sequence ID" value="GAA0617030.1"/>
    <property type="molecule type" value="Genomic_DNA"/>
</dbReference>
<keyword evidence="3" id="KW-1185">Reference proteome</keyword>
<dbReference type="Proteomes" id="UP001501352">
    <property type="component" value="Unassembled WGS sequence"/>
</dbReference>
<keyword evidence="1" id="KW-0732">Signal</keyword>
<evidence type="ECO:0008006" key="4">
    <source>
        <dbReference type="Google" id="ProtNLM"/>
    </source>
</evidence>
<evidence type="ECO:0000256" key="1">
    <source>
        <dbReference type="SAM" id="SignalP"/>
    </source>
</evidence>
<protein>
    <recommendedName>
        <fullName evidence="4">PepSY domain-containing protein</fullName>
    </recommendedName>
</protein>
<evidence type="ECO:0000313" key="3">
    <source>
        <dbReference type="Proteomes" id="UP001501352"/>
    </source>
</evidence>
<sequence length="130" mass="14643">MKPHLPIALAAVALVAGSAVAAPAVTSAAAPAPARVADDGFYAHTRWDDDDDDRRRYGRMPRPDMGALRAIGIVRVTEVERDDGRLEVEGRDARGREIDVLMDASGRRVLHWRYDRDDDRDDRYDDRWDD</sequence>
<reference evidence="2 3" key="1">
    <citation type="journal article" date="2019" name="Int. J. Syst. Evol. Microbiol.">
        <title>The Global Catalogue of Microorganisms (GCM) 10K type strain sequencing project: providing services to taxonomists for standard genome sequencing and annotation.</title>
        <authorList>
            <consortium name="The Broad Institute Genomics Platform"/>
            <consortium name="The Broad Institute Genome Sequencing Center for Infectious Disease"/>
            <person name="Wu L."/>
            <person name="Ma J."/>
        </authorList>
    </citation>
    <scope>NUCLEOTIDE SEQUENCE [LARGE SCALE GENOMIC DNA]</scope>
    <source>
        <strain evidence="2 3">JCM 12928</strain>
    </source>
</reference>
<comment type="caution">
    <text evidence="2">The sequence shown here is derived from an EMBL/GenBank/DDBJ whole genome shotgun (WGS) entry which is preliminary data.</text>
</comment>
<feature type="chain" id="PRO_5045509622" description="PepSY domain-containing protein" evidence="1">
    <location>
        <begin position="22"/>
        <end position="130"/>
    </location>
</feature>
<gene>
    <name evidence="2" type="ORF">GCM10009422_10230</name>
</gene>
<evidence type="ECO:0000313" key="2">
    <source>
        <dbReference type="EMBL" id="GAA0617030.1"/>
    </source>
</evidence>
<organism evidence="2 3">
    <name type="scientific">Brevundimonas kwangchunensis</name>
    <dbReference type="NCBI Taxonomy" id="322163"/>
    <lineage>
        <taxon>Bacteria</taxon>
        <taxon>Pseudomonadati</taxon>
        <taxon>Pseudomonadota</taxon>
        <taxon>Alphaproteobacteria</taxon>
        <taxon>Caulobacterales</taxon>
        <taxon>Caulobacteraceae</taxon>
        <taxon>Brevundimonas</taxon>
    </lineage>
</organism>
<name>A0ABN1GR55_9CAUL</name>
<feature type="signal peptide" evidence="1">
    <location>
        <begin position="1"/>
        <end position="21"/>
    </location>
</feature>
<accession>A0ABN1GR55</accession>
<proteinExistence type="predicted"/>